<keyword evidence="6" id="KW-1185">Reference proteome</keyword>
<feature type="region of interest" description="Disordered" evidence="3">
    <location>
        <begin position="23"/>
        <end position="58"/>
    </location>
</feature>
<accession>W4VK98</accession>
<dbReference type="Pfam" id="PF01547">
    <property type="entry name" value="SBP_bac_1"/>
    <property type="match status" value="1"/>
</dbReference>
<dbReference type="eggNOG" id="COG1653">
    <property type="taxonomic scope" value="Bacteria"/>
</dbReference>
<keyword evidence="4" id="KW-0732">Signal</keyword>
<dbReference type="EMBL" id="BAVS01000010">
    <property type="protein sequence ID" value="GAE93248.1"/>
    <property type="molecule type" value="Genomic_DNA"/>
</dbReference>
<dbReference type="RefSeq" id="WP_052000487.1">
    <property type="nucleotide sequence ID" value="NZ_BAVS01000010.1"/>
</dbReference>
<proteinExistence type="inferred from homology"/>
<dbReference type="Gene3D" id="3.40.190.10">
    <property type="entry name" value="Periplasmic binding protein-like II"/>
    <property type="match status" value="2"/>
</dbReference>
<dbReference type="InterPro" id="IPR006059">
    <property type="entry name" value="SBP"/>
</dbReference>
<evidence type="ECO:0000256" key="4">
    <source>
        <dbReference type="SAM" id="SignalP"/>
    </source>
</evidence>
<feature type="compositionally biased region" description="Polar residues" evidence="3">
    <location>
        <begin position="23"/>
        <end position="32"/>
    </location>
</feature>
<dbReference type="OrthoDB" id="9798191at2"/>
<comment type="caution">
    <text evidence="5">The sequence shown here is derived from an EMBL/GenBank/DDBJ whole genome shotgun (WGS) entry which is preliminary data.</text>
</comment>
<evidence type="ECO:0000313" key="6">
    <source>
        <dbReference type="Proteomes" id="UP000019102"/>
    </source>
</evidence>
<gene>
    <name evidence="5" type="ORF">JCM21714_2305</name>
</gene>
<dbReference type="PANTHER" id="PTHR43649">
    <property type="entry name" value="ARABINOSE-BINDING PROTEIN-RELATED"/>
    <property type="match status" value="1"/>
</dbReference>
<evidence type="ECO:0000313" key="5">
    <source>
        <dbReference type="EMBL" id="GAE93248.1"/>
    </source>
</evidence>
<dbReference type="PROSITE" id="PS51257">
    <property type="entry name" value="PROKAR_LIPOPROTEIN"/>
    <property type="match status" value="1"/>
</dbReference>
<keyword evidence="2" id="KW-0813">Transport</keyword>
<organism evidence="5 6">
    <name type="scientific">Gracilibacillus boraciitolerans JCM 21714</name>
    <dbReference type="NCBI Taxonomy" id="1298598"/>
    <lineage>
        <taxon>Bacteria</taxon>
        <taxon>Bacillati</taxon>
        <taxon>Bacillota</taxon>
        <taxon>Bacilli</taxon>
        <taxon>Bacillales</taxon>
        <taxon>Bacillaceae</taxon>
        <taxon>Gracilibacillus</taxon>
    </lineage>
</organism>
<evidence type="ECO:0008006" key="7">
    <source>
        <dbReference type="Google" id="ProtNLM"/>
    </source>
</evidence>
<name>W4VK98_9BACI</name>
<sequence length="434" mass="48146">MKKKAFQVFLVIIFALFVAGCSSSSKSENNTGGEEASSNEASDESVHYLSNNNASGGEVPVYVSQTEEKTDLEIDIETVPQTELVQKIQLLSASNDLPEVFDYESGKPLQELIDADSVLNVEEAFKELGIYENLNSGAVDLLKRLSGDRGLYAVPTTMNIEGFWFNKQIFEENGLEIPTTWQEMLDAAETLRQNDIQPFAVAGKEKWPITRLINAYVMRYYGVDAMERVSSGELDITDEGFVKAATQVKDMAEKGYFGEGANTLDSDAAVDLFLQGNAAIYYMGSWALADFNDEERNQIGVENIGFFNVPTVEGGVGTLDEYNMNAGLIMAFSKDKYNDKMKEWTKAVFSDYGGRAMEDLGLISGFKIDELPEDSNPLTKMVSEKINEVSRGSLWFEAQFDARTKQIAEDNAQLLITDSIDPATYMSELAQEIE</sequence>
<evidence type="ECO:0000256" key="1">
    <source>
        <dbReference type="ARBA" id="ARBA00008520"/>
    </source>
</evidence>
<evidence type="ECO:0000256" key="2">
    <source>
        <dbReference type="ARBA" id="ARBA00022448"/>
    </source>
</evidence>
<dbReference type="InterPro" id="IPR050490">
    <property type="entry name" value="Bact_solute-bd_prot1"/>
</dbReference>
<dbReference type="STRING" id="1298598.JCM21714_2305"/>
<dbReference type="AlphaFoldDB" id="W4VK98"/>
<dbReference type="PANTHER" id="PTHR43649:SF29">
    <property type="entry name" value="OSMOPROTECTIVE COMPOUNDS-BINDING PROTEIN GGTB"/>
    <property type="match status" value="1"/>
</dbReference>
<feature type="signal peptide" evidence="4">
    <location>
        <begin position="1"/>
        <end position="27"/>
    </location>
</feature>
<feature type="chain" id="PRO_5038769595" description="Xylose ABC transporter" evidence="4">
    <location>
        <begin position="28"/>
        <end position="434"/>
    </location>
</feature>
<evidence type="ECO:0000256" key="3">
    <source>
        <dbReference type="SAM" id="MobiDB-lite"/>
    </source>
</evidence>
<protein>
    <recommendedName>
        <fullName evidence="7">Xylose ABC transporter</fullName>
    </recommendedName>
</protein>
<comment type="similarity">
    <text evidence="1">Belongs to the bacterial solute-binding protein 1 family.</text>
</comment>
<dbReference type="SUPFAM" id="SSF53850">
    <property type="entry name" value="Periplasmic binding protein-like II"/>
    <property type="match status" value="1"/>
</dbReference>
<reference evidence="5 6" key="1">
    <citation type="journal article" date="2014" name="Genome Announc.">
        <title>Draft Genome Sequence of the Boron-Tolerant and Moderately Halotolerant Bacterium Gracilibacillus boraciitolerans JCM 21714T.</title>
        <authorList>
            <person name="Ahmed I."/>
            <person name="Oshima K."/>
            <person name="Suda W."/>
            <person name="Kitamura K."/>
            <person name="Iida T."/>
            <person name="Ohmori Y."/>
            <person name="Fujiwara T."/>
            <person name="Hattori M."/>
            <person name="Ohkuma M."/>
        </authorList>
    </citation>
    <scope>NUCLEOTIDE SEQUENCE [LARGE SCALE GENOMIC DNA]</scope>
    <source>
        <strain evidence="5 6">JCM 21714</strain>
    </source>
</reference>
<dbReference type="Proteomes" id="UP000019102">
    <property type="component" value="Unassembled WGS sequence"/>
</dbReference>